<dbReference type="Pfam" id="PF18393">
    <property type="entry name" value="MotY_N"/>
    <property type="match status" value="1"/>
</dbReference>
<dbReference type="InterPro" id="IPR041544">
    <property type="entry name" value="MotY_N"/>
</dbReference>
<dbReference type="Gene3D" id="2.60.40.2540">
    <property type="match status" value="1"/>
</dbReference>
<dbReference type="InterPro" id="IPR036737">
    <property type="entry name" value="OmpA-like_sf"/>
</dbReference>
<dbReference type="PANTHER" id="PTHR30329">
    <property type="entry name" value="STATOR ELEMENT OF FLAGELLAR MOTOR COMPLEX"/>
    <property type="match status" value="1"/>
</dbReference>
<dbReference type="Proteomes" id="UP001501565">
    <property type="component" value="Unassembled WGS sequence"/>
</dbReference>
<proteinExistence type="predicted"/>
<organism evidence="3 4">
    <name type="scientific">Litoribacillus peritrichatus</name>
    <dbReference type="NCBI Taxonomy" id="718191"/>
    <lineage>
        <taxon>Bacteria</taxon>
        <taxon>Pseudomonadati</taxon>
        <taxon>Pseudomonadota</taxon>
        <taxon>Gammaproteobacteria</taxon>
        <taxon>Oceanospirillales</taxon>
        <taxon>Oceanospirillaceae</taxon>
        <taxon>Litoribacillus</taxon>
    </lineage>
</organism>
<sequence>MCLYMVDFTNSKLNEVGYAGVLINSTIHCIKRLSVGLIGLLLLVTTKAFATVTYVADFDESQWKLQSSVFSCSLTQEIPSYGKGVFFRRAGEKMIFFLTTPYSQQRKGQASLVIEPPKWRPGSPARHMGFVDVVSGTRPFEVEPERASTMLASLNSGLMPMFTRKSWYQPERPSVRVGLSAFDFEPVYRDFLGCISGLLPVNFDQVKRSVVFYESSGLYPEEKYYQLLDYIVMYVQADPSVNAIIIDGHTDDIGRRFKNRELSRERSEHITDYFIKAGIAEDLITTRYHGERYPVVRNLGNDGRARNRRVTIRLERDEPFRPSNLDFF</sequence>
<dbReference type="InterPro" id="IPR006665">
    <property type="entry name" value="OmpA-like"/>
</dbReference>
<dbReference type="SUPFAM" id="SSF103088">
    <property type="entry name" value="OmpA-like"/>
    <property type="match status" value="1"/>
</dbReference>
<name>A0ABP7MG66_9GAMM</name>
<evidence type="ECO:0000256" key="1">
    <source>
        <dbReference type="PROSITE-ProRule" id="PRU00473"/>
    </source>
</evidence>
<evidence type="ECO:0000259" key="2">
    <source>
        <dbReference type="PROSITE" id="PS51123"/>
    </source>
</evidence>
<dbReference type="InterPro" id="IPR050330">
    <property type="entry name" value="Bact_OuterMem_StrucFunc"/>
</dbReference>
<dbReference type="CDD" id="cd07185">
    <property type="entry name" value="OmpA_C-like"/>
    <property type="match status" value="1"/>
</dbReference>
<reference evidence="4" key="1">
    <citation type="journal article" date="2019" name="Int. J. Syst. Evol. Microbiol.">
        <title>The Global Catalogue of Microorganisms (GCM) 10K type strain sequencing project: providing services to taxonomists for standard genome sequencing and annotation.</title>
        <authorList>
            <consortium name="The Broad Institute Genomics Platform"/>
            <consortium name="The Broad Institute Genome Sequencing Center for Infectious Disease"/>
            <person name="Wu L."/>
            <person name="Ma J."/>
        </authorList>
    </citation>
    <scope>NUCLEOTIDE SEQUENCE [LARGE SCALE GENOMIC DNA]</scope>
    <source>
        <strain evidence="4">JCM 17551</strain>
    </source>
</reference>
<gene>
    <name evidence="3" type="ORF">GCM10022277_17840</name>
</gene>
<comment type="caution">
    <text evidence="3">The sequence shown here is derived from an EMBL/GenBank/DDBJ whole genome shotgun (WGS) entry which is preliminary data.</text>
</comment>
<evidence type="ECO:0000313" key="3">
    <source>
        <dbReference type="EMBL" id="GAA3922275.1"/>
    </source>
</evidence>
<dbReference type="PRINTS" id="PR01023">
    <property type="entry name" value="NAFLGMOTY"/>
</dbReference>
<dbReference type="EMBL" id="BAABBN010000004">
    <property type="protein sequence ID" value="GAA3922275.1"/>
    <property type="molecule type" value="Genomic_DNA"/>
</dbReference>
<protein>
    <submittedName>
        <fullName evidence="3">OmpA family protein</fullName>
    </submittedName>
</protein>
<dbReference type="PROSITE" id="PS51123">
    <property type="entry name" value="OMPA_2"/>
    <property type="match status" value="1"/>
</dbReference>
<evidence type="ECO:0000313" key="4">
    <source>
        <dbReference type="Proteomes" id="UP001501565"/>
    </source>
</evidence>
<dbReference type="Pfam" id="PF00691">
    <property type="entry name" value="OmpA"/>
    <property type="match status" value="1"/>
</dbReference>
<feature type="domain" description="OmpA-like" evidence="2">
    <location>
        <begin position="201"/>
        <end position="318"/>
    </location>
</feature>
<keyword evidence="4" id="KW-1185">Reference proteome</keyword>
<accession>A0ABP7MG66</accession>
<dbReference type="Gene3D" id="3.30.1330.60">
    <property type="entry name" value="OmpA-like domain"/>
    <property type="match status" value="1"/>
</dbReference>
<dbReference type="PANTHER" id="PTHR30329:SF17">
    <property type="entry name" value="LIPOPROTEIN YFIB-RELATED"/>
    <property type="match status" value="1"/>
</dbReference>
<keyword evidence="1" id="KW-0472">Membrane</keyword>